<evidence type="ECO:0000313" key="2">
    <source>
        <dbReference type="Proteomes" id="UP000194798"/>
    </source>
</evidence>
<organism evidence="1 2">
    <name type="scientific">Thioflexithrix psekupsensis</name>
    <dbReference type="NCBI Taxonomy" id="1570016"/>
    <lineage>
        <taxon>Bacteria</taxon>
        <taxon>Pseudomonadati</taxon>
        <taxon>Pseudomonadota</taxon>
        <taxon>Gammaproteobacteria</taxon>
        <taxon>Thiotrichales</taxon>
        <taxon>Thioflexithrix</taxon>
    </lineage>
</organism>
<dbReference type="AlphaFoldDB" id="A0A251X3E7"/>
<dbReference type="SUPFAM" id="SSF48452">
    <property type="entry name" value="TPR-like"/>
    <property type="match status" value="1"/>
</dbReference>
<sequence>MAGRKKRAEATVESLMQAIKDDDYDQVQAIFESSPKLLAAMQNVTLENYGNIDENDENFLFFLALKAESTSNAYADDESEATLTQAVELWRTILEHRDFPKQSELFQLNSFGRTMGLSIELYELTNEIEDLEFSLKTASAFFQRIPDNSPELPAGLGHLAFGYLERFHHSDDESDLEKAIALCRQAIKKATRRYPDQIPGLYASLAKILFEHFHYSGELSDLDEIIKCYQKVIQKSEPDDPDLAVYFDYLGDIYKVRFVNLRKISDLKAAIKAYERSIEIFERIAPNSSAIREVMENLALSWGDSYVHTKKIADLNKAISLYDTVLEKAGPDKLPEALYLLGELLRIRFLHSKNPDDLEQCISYCQQAVEQSTDDDARYHFLEKLGLGYITRYENFSDAADLEKAIGTLKQAIYECPEDFPGLDMFISHLSYGLKASYLLSKNLAHLEEAIHLQRDVIERISPDSLHYENNLGFCHNNLSAALEQRYLHLGEVADLKEAIASSKKVIEEVLSDASFREKAQQALARMLAYSVPSE</sequence>
<evidence type="ECO:0000313" key="1">
    <source>
        <dbReference type="EMBL" id="OUD12014.1"/>
    </source>
</evidence>
<dbReference type="InterPro" id="IPR011990">
    <property type="entry name" value="TPR-like_helical_dom_sf"/>
</dbReference>
<keyword evidence="2" id="KW-1185">Reference proteome</keyword>
<gene>
    <name evidence="1" type="ORF">TPSD3_12805</name>
</gene>
<dbReference type="RefSeq" id="WP_086488928.1">
    <property type="nucleotide sequence ID" value="NZ_MSLT01000023.1"/>
</dbReference>
<proteinExistence type="predicted"/>
<dbReference type="EMBL" id="MSLT01000023">
    <property type="protein sequence ID" value="OUD12014.1"/>
    <property type="molecule type" value="Genomic_DNA"/>
</dbReference>
<dbReference type="OrthoDB" id="3206999at2"/>
<name>A0A251X3E7_9GAMM</name>
<dbReference type="Gene3D" id="1.25.40.10">
    <property type="entry name" value="Tetratricopeptide repeat domain"/>
    <property type="match status" value="2"/>
</dbReference>
<reference evidence="1 2" key="1">
    <citation type="submission" date="2016-12" db="EMBL/GenBank/DDBJ databases">
        <title>Thioflexothrix psekupsii D3 genome sequencing and assembly.</title>
        <authorList>
            <person name="Fomenkov A."/>
            <person name="Vincze T."/>
            <person name="Grabovich M."/>
            <person name="Anton B.P."/>
            <person name="Dubinina G."/>
            <person name="Orlova M."/>
            <person name="Belousova E."/>
            <person name="Roberts R.J."/>
        </authorList>
    </citation>
    <scope>NUCLEOTIDE SEQUENCE [LARGE SCALE GENOMIC DNA]</scope>
    <source>
        <strain evidence="1">D3</strain>
    </source>
</reference>
<comment type="caution">
    <text evidence="1">The sequence shown here is derived from an EMBL/GenBank/DDBJ whole genome shotgun (WGS) entry which is preliminary data.</text>
</comment>
<accession>A0A251X3E7</accession>
<dbReference type="Proteomes" id="UP000194798">
    <property type="component" value="Unassembled WGS sequence"/>
</dbReference>
<evidence type="ECO:0008006" key="3">
    <source>
        <dbReference type="Google" id="ProtNLM"/>
    </source>
</evidence>
<protein>
    <recommendedName>
        <fullName evidence="3">Tetratricopeptide repeat protein</fullName>
    </recommendedName>
</protein>